<protein>
    <submittedName>
        <fullName evidence="1">Uncharacterized protein</fullName>
    </submittedName>
</protein>
<name>A0A3G5A8F8_9VIRU</name>
<accession>A0A3G5A8F8</accession>
<evidence type="ECO:0000313" key="1">
    <source>
        <dbReference type="EMBL" id="AYV83560.1"/>
    </source>
</evidence>
<organism evidence="1">
    <name type="scientific">Hyperionvirus sp</name>
    <dbReference type="NCBI Taxonomy" id="2487770"/>
    <lineage>
        <taxon>Viruses</taxon>
        <taxon>Varidnaviria</taxon>
        <taxon>Bamfordvirae</taxon>
        <taxon>Nucleocytoviricota</taxon>
        <taxon>Megaviricetes</taxon>
        <taxon>Imitervirales</taxon>
        <taxon>Mimiviridae</taxon>
        <taxon>Klosneuvirinae</taxon>
    </lineage>
</organism>
<dbReference type="EMBL" id="MK072390">
    <property type="protein sequence ID" value="AYV83560.1"/>
    <property type="molecule type" value="Genomic_DNA"/>
</dbReference>
<sequence length="35" mass="4436">MELSILFDKKLKNNQIRYKHWRSSNNNNIYERRLL</sequence>
<gene>
    <name evidence="1" type="ORF">Hyperionvirus8_44</name>
</gene>
<proteinExistence type="predicted"/>
<reference evidence="1" key="1">
    <citation type="submission" date="2018-10" db="EMBL/GenBank/DDBJ databases">
        <title>Hidden diversity of soil giant viruses.</title>
        <authorList>
            <person name="Schulz F."/>
            <person name="Alteio L."/>
            <person name="Goudeau D."/>
            <person name="Ryan E.M."/>
            <person name="Malmstrom R.R."/>
            <person name="Blanchard J."/>
            <person name="Woyke T."/>
        </authorList>
    </citation>
    <scope>NUCLEOTIDE SEQUENCE</scope>
    <source>
        <strain evidence="1">HYV1</strain>
    </source>
</reference>